<dbReference type="PRINTS" id="PR00469">
    <property type="entry name" value="PNDRDTASEII"/>
</dbReference>
<proteinExistence type="predicted"/>
<dbReference type="AlphaFoldDB" id="A0ABD5WIQ5"/>
<evidence type="ECO:0000313" key="4">
    <source>
        <dbReference type="Proteomes" id="UP001596407"/>
    </source>
</evidence>
<sequence length="329" mass="36754">MYEPEPKTPDITPELRTVETGTAFRGGPIRLGSLHHRLLRKRYATGYFPNMNTRHERAARPDADDYDLVVVGGGASGLAAAVFAARYGLDTVVFDRGGSAIRRSYSIENYLGFLAVDPATFLRLGRAHARYEGAEVVDDLVTSVVERDDGFRVRTEDGTDVGARYVVAASAYNADYLTELDGGAFHDEGEHPVECDEATGRTPVDGLYVAGWLSGQPHQVLIAAGHGARVAKSLVHDRRRERGYWDGIADYWDWSVETGTYSGEQWHDRLDEWVDSTLPDDHDVSDERIERIREAVKEERLSFECTPAEREARMEDTRRLLAEQFGSAE</sequence>
<dbReference type="EMBL" id="JBHSZH010000003">
    <property type="protein sequence ID" value="MFC7079300.1"/>
    <property type="molecule type" value="Genomic_DNA"/>
</dbReference>
<name>A0ABD5WIQ5_9EURY</name>
<dbReference type="Proteomes" id="UP001596407">
    <property type="component" value="Unassembled WGS sequence"/>
</dbReference>
<keyword evidence="1" id="KW-0285">Flavoprotein</keyword>
<gene>
    <name evidence="3" type="ORF">ACFQJ6_03185</name>
</gene>
<dbReference type="InterPro" id="IPR036188">
    <property type="entry name" value="FAD/NAD-bd_sf"/>
</dbReference>
<evidence type="ECO:0000313" key="3">
    <source>
        <dbReference type="EMBL" id="MFC7079300.1"/>
    </source>
</evidence>
<dbReference type="GO" id="GO:0016491">
    <property type="term" value="F:oxidoreductase activity"/>
    <property type="evidence" value="ECO:0007669"/>
    <property type="project" value="UniProtKB-KW"/>
</dbReference>
<evidence type="ECO:0000256" key="1">
    <source>
        <dbReference type="ARBA" id="ARBA00022630"/>
    </source>
</evidence>
<dbReference type="Gene3D" id="3.50.50.60">
    <property type="entry name" value="FAD/NAD(P)-binding domain"/>
    <property type="match status" value="1"/>
</dbReference>
<dbReference type="SUPFAM" id="SSF51905">
    <property type="entry name" value="FAD/NAD(P)-binding domain"/>
    <property type="match status" value="1"/>
</dbReference>
<keyword evidence="2" id="KW-0560">Oxidoreductase</keyword>
<dbReference type="InterPro" id="IPR050097">
    <property type="entry name" value="Ferredoxin-NADP_redctase_2"/>
</dbReference>
<comment type="caution">
    <text evidence="3">The sequence shown here is derived from an EMBL/GenBank/DDBJ whole genome shotgun (WGS) entry which is preliminary data.</text>
</comment>
<evidence type="ECO:0000256" key="2">
    <source>
        <dbReference type="ARBA" id="ARBA00023002"/>
    </source>
</evidence>
<dbReference type="Pfam" id="PF13738">
    <property type="entry name" value="Pyr_redox_3"/>
    <property type="match status" value="1"/>
</dbReference>
<accession>A0ABD5WIQ5</accession>
<organism evidence="3 4">
    <name type="scientific">Halorussus caseinilyticus</name>
    <dbReference type="NCBI Taxonomy" id="3034025"/>
    <lineage>
        <taxon>Archaea</taxon>
        <taxon>Methanobacteriati</taxon>
        <taxon>Methanobacteriota</taxon>
        <taxon>Stenosarchaea group</taxon>
        <taxon>Halobacteria</taxon>
        <taxon>Halobacteriales</taxon>
        <taxon>Haladaptataceae</taxon>
        <taxon>Halorussus</taxon>
    </lineage>
</organism>
<protein>
    <submittedName>
        <fullName evidence="3">NAD(P)-binding domain-containing protein</fullName>
    </submittedName>
</protein>
<keyword evidence="4" id="KW-1185">Reference proteome</keyword>
<reference evidence="3 4" key="1">
    <citation type="journal article" date="2019" name="Int. J. Syst. Evol. Microbiol.">
        <title>The Global Catalogue of Microorganisms (GCM) 10K type strain sequencing project: providing services to taxonomists for standard genome sequencing and annotation.</title>
        <authorList>
            <consortium name="The Broad Institute Genomics Platform"/>
            <consortium name="The Broad Institute Genome Sequencing Center for Infectious Disease"/>
            <person name="Wu L."/>
            <person name="Ma J."/>
        </authorList>
    </citation>
    <scope>NUCLEOTIDE SEQUENCE [LARGE SCALE GENOMIC DNA]</scope>
    <source>
        <strain evidence="3 4">DT72</strain>
    </source>
</reference>
<dbReference type="PANTHER" id="PTHR48105">
    <property type="entry name" value="THIOREDOXIN REDUCTASE 1-RELATED-RELATED"/>
    <property type="match status" value="1"/>
</dbReference>